<evidence type="ECO:0000313" key="10">
    <source>
        <dbReference type="Proteomes" id="UP000198771"/>
    </source>
</evidence>
<dbReference type="InterPro" id="IPR026392">
    <property type="entry name" value="Exo/Archaeosortase_dom"/>
</dbReference>
<reference evidence="9 10" key="1">
    <citation type="submission" date="2016-10" db="EMBL/GenBank/DDBJ databases">
        <authorList>
            <person name="de Groot N.N."/>
        </authorList>
    </citation>
    <scope>NUCLEOTIDE SEQUENCE [LARGE SCALE GENOMIC DNA]</scope>
    <source>
        <strain evidence="9 10">ASO4-2</strain>
    </source>
</reference>
<keyword evidence="7 8" id="KW-0472">Membrane</keyword>
<keyword evidence="3" id="KW-0645">Protease</keyword>
<evidence type="ECO:0000256" key="6">
    <source>
        <dbReference type="ARBA" id="ARBA00022989"/>
    </source>
</evidence>
<dbReference type="RefSeq" id="WP_092123362.1">
    <property type="nucleotide sequence ID" value="NZ_FMXO01000019.1"/>
</dbReference>
<keyword evidence="5" id="KW-0378">Hydrolase</keyword>
<evidence type="ECO:0000256" key="5">
    <source>
        <dbReference type="ARBA" id="ARBA00022801"/>
    </source>
</evidence>
<dbReference type="NCBIfam" id="TIGR02602">
    <property type="entry name" value="8TM_EpsH"/>
    <property type="match status" value="1"/>
</dbReference>
<evidence type="ECO:0000256" key="1">
    <source>
        <dbReference type="ARBA" id="ARBA00004651"/>
    </source>
</evidence>
<dbReference type="Proteomes" id="UP000198771">
    <property type="component" value="Unassembled WGS sequence"/>
</dbReference>
<feature type="transmembrane region" description="Helical" evidence="8">
    <location>
        <begin position="216"/>
        <end position="241"/>
    </location>
</feature>
<dbReference type="STRING" id="617002.SAMN05660653_02918"/>
<feature type="transmembrane region" description="Helical" evidence="8">
    <location>
        <begin position="120"/>
        <end position="139"/>
    </location>
</feature>
<protein>
    <submittedName>
        <fullName evidence="9">Exosortase</fullName>
    </submittedName>
</protein>
<proteinExistence type="predicted"/>
<dbReference type="EMBL" id="FMXO01000019">
    <property type="protein sequence ID" value="SDB57968.1"/>
    <property type="molecule type" value="Genomic_DNA"/>
</dbReference>
<keyword evidence="6 8" id="KW-1133">Transmembrane helix</keyword>
<evidence type="ECO:0000256" key="7">
    <source>
        <dbReference type="ARBA" id="ARBA00023136"/>
    </source>
</evidence>
<comment type="subcellular location">
    <subcellularLocation>
        <location evidence="1">Cell membrane</location>
        <topology evidence="1">Multi-pass membrane protein</topology>
    </subcellularLocation>
</comment>
<feature type="transmembrane region" description="Helical" evidence="8">
    <location>
        <begin position="186"/>
        <end position="204"/>
    </location>
</feature>
<dbReference type="Pfam" id="PF09721">
    <property type="entry name" value="Exosortase_EpsH"/>
    <property type="match status" value="1"/>
</dbReference>
<dbReference type="InterPro" id="IPR019127">
    <property type="entry name" value="Exosortase"/>
</dbReference>
<dbReference type="NCBIfam" id="TIGR03109">
    <property type="entry name" value="exosort_XrtA"/>
    <property type="match status" value="1"/>
</dbReference>
<dbReference type="GO" id="GO:0005886">
    <property type="term" value="C:plasma membrane"/>
    <property type="evidence" value="ECO:0007669"/>
    <property type="project" value="UniProtKB-SubCell"/>
</dbReference>
<dbReference type="InterPro" id="IPR017540">
    <property type="entry name" value="Exosortase-1"/>
</dbReference>
<feature type="transmembrane region" description="Helical" evidence="8">
    <location>
        <begin position="72"/>
        <end position="91"/>
    </location>
</feature>
<name>A0A1G6EKQ1_9BACT</name>
<evidence type="ECO:0000313" key="9">
    <source>
        <dbReference type="EMBL" id="SDB57968.1"/>
    </source>
</evidence>
<feature type="transmembrane region" description="Helical" evidence="8">
    <location>
        <begin position="253"/>
        <end position="275"/>
    </location>
</feature>
<dbReference type="InterPro" id="IPR013426">
    <property type="entry name" value="EpsH-like"/>
</dbReference>
<keyword evidence="4 8" id="KW-0812">Transmembrane</keyword>
<dbReference type="OrthoDB" id="9797363at2"/>
<sequence length="280" mass="31262">MTFTEALFKFRFYLLLLIPILAVMYFDIVSHMIFQWANDENYSHGFLVPLISGFFVYQRWDKLRTAPVDPSNLGLIVVFIGLSQLILGWLGTELFNMRLSLVVILCGMTLYLFGLRIFKIMALPLLFLILMIPIPYIIYDAAAFPLKLFVTNISVTTLKMLGVIVWNEGNIIMFTNTVLEVADACSGLRSIMSLLALAVAFAFLTQKNNTKRAIIIASAIPIAVITNAMRVIVTGFLAQYWGPQVAQGFFHDFAGFAVFAVAMVLLLALGGILSIGPRER</sequence>
<evidence type="ECO:0000256" key="8">
    <source>
        <dbReference type="SAM" id="Phobius"/>
    </source>
</evidence>
<feature type="transmembrane region" description="Helical" evidence="8">
    <location>
        <begin position="97"/>
        <end position="113"/>
    </location>
</feature>
<feature type="transmembrane region" description="Helical" evidence="8">
    <location>
        <begin position="12"/>
        <end position="36"/>
    </location>
</feature>
<dbReference type="GO" id="GO:0008233">
    <property type="term" value="F:peptidase activity"/>
    <property type="evidence" value="ECO:0007669"/>
    <property type="project" value="UniProtKB-KW"/>
</dbReference>
<dbReference type="GO" id="GO:0006508">
    <property type="term" value="P:proteolysis"/>
    <property type="evidence" value="ECO:0007669"/>
    <property type="project" value="UniProtKB-KW"/>
</dbReference>
<gene>
    <name evidence="9" type="ORF">SAMN05660653_02918</name>
</gene>
<keyword evidence="2" id="KW-1003">Cell membrane</keyword>
<keyword evidence="10" id="KW-1185">Reference proteome</keyword>
<dbReference type="AlphaFoldDB" id="A0A1G6EKQ1"/>
<evidence type="ECO:0000256" key="2">
    <source>
        <dbReference type="ARBA" id="ARBA00022475"/>
    </source>
</evidence>
<evidence type="ECO:0000256" key="4">
    <source>
        <dbReference type="ARBA" id="ARBA00022692"/>
    </source>
</evidence>
<organism evidence="9 10">
    <name type="scientific">Desulfonatronum thiosulfatophilum</name>
    <dbReference type="NCBI Taxonomy" id="617002"/>
    <lineage>
        <taxon>Bacteria</taxon>
        <taxon>Pseudomonadati</taxon>
        <taxon>Thermodesulfobacteriota</taxon>
        <taxon>Desulfovibrionia</taxon>
        <taxon>Desulfovibrionales</taxon>
        <taxon>Desulfonatronaceae</taxon>
        <taxon>Desulfonatronum</taxon>
    </lineage>
</organism>
<dbReference type="NCBIfam" id="TIGR04178">
    <property type="entry name" value="exo_archaeo"/>
    <property type="match status" value="1"/>
</dbReference>
<evidence type="ECO:0000256" key="3">
    <source>
        <dbReference type="ARBA" id="ARBA00022670"/>
    </source>
</evidence>
<accession>A0A1G6EKQ1</accession>